<dbReference type="InterPro" id="IPR013783">
    <property type="entry name" value="Ig-like_fold"/>
</dbReference>
<dbReference type="Proteomes" id="UP000639338">
    <property type="component" value="Unassembled WGS sequence"/>
</dbReference>
<dbReference type="FunFam" id="3.90.260.10:FF:000002">
    <property type="entry name" value="Erythrocyte membrane protein band 4.2"/>
    <property type="match status" value="2"/>
</dbReference>
<evidence type="ECO:0000256" key="2">
    <source>
        <dbReference type="SAM" id="MobiDB-lite"/>
    </source>
</evidence>
<dbReference type="InterPro" id="IPR050779">
    <property type="entry name" value="Transglutaminase"/>
</dbReference>
<dbReference type="OrthoDB" id="437511at2759"/>
<accession>A0A834XW53</accession>
<feature type="domain" description="Transglutaminase-like" evidence="3">
    <location>
        <begin position="912"/>
        <end position="1008"/>
    </location>
</feature>
<dbReference type="GO" id="GO:0003810">
    <property type="term" value="F:protein-glutamine gamma-glutamyltransferase activity"/>
    <property type="evidence" value="ECO:0007669"/>
    <property type="project" value="InterPro"/>
</dbReference>
<feature type="region of interest" description="Disordered" evidence="2">
    <location>
        <begin position="706"/>
        <end position="812"/>
    </location>
</feature>
<evidence type="ECO:0000256" key="1">
    <source>
        <dbReference type="ARBA" id="ARBA00005968"/>
    </source>
</evidence>
<dbReference type="InterPro" id="IPR008958">
    <property type="entry name" value="Transglutaminase_C"/>
</dbReference>
<dbReference type="InterPro" id="IPR014756">
    <property type="entry name" value="Ig_E-set"/>
</dbReference>
<comment type="similarity">
    <text evidence="1">Belongs to the transglutaminase superfamily. Transglutaminase family.</text>
</comment>
<dbReference type="AlphaFoldDB" id="A0A834XW53"/>
<proteinExistence type="inferred from homology"/>
<dbReference type="SUPFAM" id="SSF81296">
    <property type="entry name" value="E set domains"/>
    <property type="match status" value="1"/>
</dbReference>
<dbReference type="Gene3D" id="3.90.260.10">
    <property type="entry name" value="Transglutaminase-like"/>
    <property type="match status" value="2"/>
</dbReference>
<dbReference type="InterPro" id="IPR036238">
    <property type="entry name" value="Transglutaminase_C_sf"/>
</dbReference>
<dbReference type="SMART" id="SM00460">
    <property type="entry name" value="TGc"/>
    <property type="match status" value="2"/>
</dbReference>
<gene>
    <name evidence="4" type="ORF">HCN44_010707</name>
</gene>
<dbReference type="PANTHER" id="PTHR11590">
    <property type="entry name" value="PROTEIN-GLUTAMINE GAMMA-GLUTAMYLTRANSFERASE"/>
    <property type="match status" value="1"/>
</dbReference>
<keyword evidence="5" id="KW-1185">Reference proteome</keyword>
<sequence length="1105" mass="125265">MLKILGVDACILENGKLHKTKKYDIMQRETGLVIRRGQDFYLNLTLNRDYDGSTDEVTLVFNVEGESNLFNVNDKTPEISIPLMDIIKPGKSAASLDTINIHSIKIKVFLPADICIAKYRLSIETNAKSVVSRAASFKINQLFYVIFNPWCRDDDVFVSDEDHRQEYVLSEDGLIWTGNAYQMEARPWAFRHFSRDVLDCAFYLINAKSNIDVVNRTTLANANDYDEGILLGRWDGNYVDGKHPCSWVGSSEIIQKYHKEKNSIKYGQCWVYGGILATLCRALGIPSRVVTNFESAHDTNGNLRIERCFDSQGKEIQDEEFTGDSVWNFHVWNEVWMRRMDLEDDRYDGWQVIDATPQEESGDDDGYRGQYACGPVPVLAVKLGDLDVPYDGKFVFAEVNADIYYFRKSKTNERKMFDRVDQHRVGQNISTKAVGSYQREDITDSYKFPEDSIENRESFHKARTHCQSSGANEIDCPATNFNSIKFNLDATKNVEIGQPISIVLSMKNESDKTHDVSTKLVFNAYQYTGKKIDLVKQTKADVSVGPKGSQIVNLDISWDDYKDCLISTCMFKIICLCSVSKENFDYFTDLNIQLIKPTIKIDAKELVAVNGKIEATMSFTNPLPIKLTNGQFRILAPGLEKNLKIKLDNIVEPGARVSCNFTSIPKRKENSTIIVKFESTELNGIEGFLPIKVVKKLPSLPPTIIAPKPDDVGASDKPTAVDLKPVDVGASDEPSVVYSKPDDSVSVVTEATVHPIPGETASTSRTEEYQPIPSTSTAPTPMEDVHLIEEIESTSVAPDEPKKSEKPDDKVYLNNQEHRQEYVMAEDGLIWTGHASQMKATPWSFRQFNKDVLDTAFHLINVKSNVDVVDRHDPIYVSRALSALWDGNYADGKHPQSWLGSNDIIQKYLKEKKSVKYGQCWVYAGVFASLCRALGIPCRVVTNYESAHDTNDNLQVERCFDYEGEEIYNKEFRGHSVWNFHVWNEIWMTRYDLYNKEFHGWQVIDTTPQGASTRNNSYRSQYTCGPFPVTAIKLGELDIPFNAEFIFGEINADVCYFKKNNDNDIKMFDKVDRLSVGQHISTKAVGSYKREDITDTYKFPKGVLN</sequence>
<dbReference type="SUPFAM" id="SSF54001">
    <property type="entry name" value="Cysteine proteinases"/>
    <property type="match status" value="2"/>
</dbReference>
<organism evidence="4 5">
    <name type="scientific">Aphidius gifuensis</name>
    <name type="common">Parasitoid wasp</name>
    <dbReference type="NCBI Taxonomy" id="684658"/>
    <lineage>
        <taxon>Eukaryota</taxon>
        <taxon>Metazoa</taxon>
        <taxon>Ecdysozoa</taxon>
        <taxon>Arthropoda</taxon>
        <taxon>Hexapoda</taxon>
        <taxon>Insecta</taxon>
        <taxon>Pterygota</taxon>
        <taxon>Neoptera</taxon>
        <taxon>Endopterygota</taxon>
        <taxon>Hymenoptera</taxon>
        <taxon>Apocrita</taxon>
        <taxon>Ichneumonoidea</taxon>
        <taxon>Braconidae</taxon>
        <taxon>Aphidiinae</taxon>
        <taxon>Aphidius</taxon>
    </lineage>
</organism>
<dbReference type="Pfam" id="PF00927">
    <property type="entry name" value="Transglut_C"/>
    <property type="match status" value="1"/>
</dbReference>
<dbReference type="InterPro" id="IPR036985">
    <property type="entry name" value="Transglutaminase-like_sf"/>
</dbReference>
<dbReference type="EMBL" id="JACMRX010000004">
    <property type="protein sequence ID" value="KAF7991906.1"/>
    <property type="molecule type" value="Genomic_DNA"/>
</dbReference>
<feature type="domain" description="Transglutaminase-like" evidence="3">
    <location>
        <begin position="261"/>
        <end position="357"/>
    </location>
</feature>
<name>A0A834XW53_APHGI</name>
<evidence type="ECO:0000313" key="5">
    <source>
        <dbReference type="Proteomes" id="UP000639338"/>
    </source>
</evidence>
<protein>
    <recommendedName>
        <fullName evidence="3">Transglutaminase-like domain-containing protein</fullName>
    </recommendedName>
</protein>
<evidence type="ECO:0000259" key="3">
    <source>
        <dbReference type="SMART" id="SM00460"/>
    </source>
</evidence>
<comment type="caution">
    <text evidence="4">The sequence shown here is derived from an EMBL/GenBank/DDBJ whole genome shotgun (WGS) entry which is preliminary data.</text>
</comment>
<dbReference type="InterPro" id="IPR002931">
    <property type="entry name" value="Transglutaminase-like"/>
</dbReference>
<feature type="compositionally biased region" description="Basic and acidic residues" evidence="2">
    <location>
        <begin position="799"/>
        <end position="812"/>
    </location>
</feature>
<dbReference type="InterPro" id="IPR001102">
    <property type="entry name" value="Transglutaminase_N"/>
</dbReference>
<dbReference type="Pfam" id="PF00868">
    <property type="entry name" value="Transglut_N"/>
    <property type="match status" value="1"/>
</dbReference>
<dbReference type="PANTHER" id="PTHR11590:SF69">
    <property type="entry name" value="RE08173P"/>
    <property type="match status" value="1"/>
</dbReference>
<reference evidence="4 5" key="1">
    <citation type="submission" date="2020-08" db="EMBL/GenBank/DDBJ databases">
        <title>Aphidius gifuensis genome sequencing and assembly.</title>
        <authorList>
            <person name="Du Z."/>
        </authorList>
    </citation>
    <scope>NUCLEOTIDE SEQUENCE [LARGE SCALE GENOMIC DNA]</scope>
    <source>
        <strain evidence="4">YNYX2018</strain>
        <tissue evidence="4">Adults</tissue>
    </source>
</reference>
<dbReference type="Gene3D" id="2.60.40.10">
    <property type="entry name" value="Immunoglobulins"/>
    <property type="match status" value="3"/>
</dbReference>
<dbReference type="InterPro" id="IPR038765">
    <property type="entry name" value="Papain-like_cys_pep_sf"/>
</dbReference>
<evidence type="ECO:0000313" key="4">
    <source>
        <dbReference type="EMBL" id="KAF7991906.1"/>
    </source>
</evidence>
<dbReference type="SUPFAM" id="SSF49309">
    <property type="entry name" value="Transglutaminase, two C-terminal domains"/>
    <property type="match status" value="2"/>
</dbReference>
<dbReference type="Pfam" id="PF01841">
    <property type="entry name" value="Transglut_core"/>
    <property type="match status" value="2"/>
</dbReference>